<feature type="transmembrane region" description="Helical" evidence="1">
    <location>
        <begin position="289"/>
        <end position="307"/>
    </location>
</feature>
<keyword evidence="1" id="KW-0472">Membrane</keyword>
<evidence type="ECO:0000256" key="1">
    <source>
        <dbReference type="SAM" id="Phobius"/>
    </source>
</evidence>
<name>A0A7J0BWC9_9BACT</name>
<keyword evidence="3" id="KW-1185">Reference proteome</keyword>
<gene>
    <name evidence="2" type="ORF">DSM19430T_26870</name>
</gene>
<proteinExistence type="predicted"/>
<dbReference type="AlphaFoldDB" id="A0A7J0BWC9"/>
<feature type="transmembrane region" description="Helical" evidence="1">
    <location>
        <begin position="220"/>
        <end position="243"/>
    </location>
</feature>
<sequence>MLGGKIAEFMASIGFEADEKSLKTSLTQVAAFGAAITAIAGGIYAGIIKVAQGEAEMAITAQRLGTTADRIAELGYVAEQSGASIDAVTSSMEGMIANNPRIKDAAKALEMAGERMRGMSEAQRRAYAARMGIDQSLIPALTGDVAALKDEFRQMYAVAGIDAKAAAEASKGFMAELGKLRTMAVLLAKGVALAFIGKMRRDIEHLRRVIMENFDKIKRLFEAVITVVLRIAAVFGAFVYRVIKLASQAVAWFDKLDEGTRNLILGAFGLLAAWKVLNMGFLATPVGMLITGLLGIIALVDDLMTYMEGGESFFDWGPWVGQIKAVVEGLAPLLAALGKLAERVLPLISAALSRIWSFINEMAATVGKTILDAFGGGFGGAAAFVDTLGDAIEQIASIIGAVFSVTAPMAVDIFTFALGGIVDYLRMLMQVATSIAHAFVALFTGDLTGAADAFLDALRAVWDFLGSIVGRVKDLVGGVGGKLLGVLGIDVGTNGDAVRAAAQTNTAALVPSHSETASYDNSKRSTEVTSTTSITITGAGDPAAVGNNVAQRQQQVNADLVRHTRGVAR</sequence>
<protein>
    <submittedName>
        <fullName evidence="2">Uncharacterized protein</fullName>
    </submittedName>
</protein>
<evidence type="ECO:0000313" key="2">
    <source>
        <dbReference type="EMBL" id="GFM38003.1"/>
    </source>
</evidence>
<dbReference type="RefSeq" id="WP_174410612.1">
    <property type="nucleotide sequence ID" value="NZ_BLVP01000010.1"/>
</dbReference>
<accession>A0A7J0BWC9</accession>
<evidence type="ECO:0000313" key="3">
    <source>
        <dbReference type="Proteomes" id="UP000503820"/>
    </source>
</evidence>
<feature type="transmembrane region" description="Helical" evidence="1">
    <location>
        <begin position="29"/>
        <end position="47"/>
    </location>
</feature>
<comment type="caution">
    <text evidence="2">The sequence shown here is derived from an EMBL/GenBank/DDBJ whole genome shotgun (WGS) entry which is preliminary data.</text>
</comment>
<organism evidence="2 3">
    <name type="scientific">Desulfovibrio psychrotolerans</name>
    <dbReference type="NCBI Taxonomy" id="415242"/>
    <lineage>
        <taxon>Bacteria</taxon>
        <taxon>Pseudomonadati</taxon>
        <taxon>Thermodesulfobacteriota</taxon>
        <taxon>Desulfovibrionia</taxon>
        <taxon>Desulfovibrionales</taxon>
        <taxon>Desulfovibrionaceae</taxon>
        <taxon>Desulfovibrio</taxon>
    </lineage>
</organism>
<reference evidence="2 3" key="1">
    <citation type="submission" date="2020-05" db="EMBL/GenBank/DDBJ databases">
        <title>Draft genome sequence of Desulfovibrio psychrotolerans JS1T.</title>
        <authorList>
            <person name="Ueno A."/>
            <person name="Tamazawa S."/>
            <person name="Tamamura S."/>
            <person name="Murakami T."/>
            <person name="Kiyama T."/>
            <person name="Inomata H."/>
            <person name="Amano Y."/>
            <person name="Miyakawa K."/>
            <person name="Tamaki H."/>
            <person name="Naganuma T."/>
            <person name="Kaneko K."/>
        </authorList>
    </citation>
    <scope>NUCLEOTIDE SEQUENCE [LARGE SCALE GENOMIC DNA]</scope>
    <source>
        <strain evidence="2 3">JS1</strain>
    </source>
</reference>
<keyword evidence="1" id="KW-0812">Transmembrane</keyword>
<dbReference type="Proteomes" id="UP000503820">
    <property type="component" value="Unassembled WGS sequence"/>
</dbReference>
<feature type="transmembrane region" description="Helical" evidence="1">
    <location>
        <begin position="395"/>
        <end position="422"/>
    </location>
</feature>
<dbReference type="EMBL" id="BLVP01000010">
    <property type="protein sequence ID" value="GFM38003.1"/>
    <property type="molecule type" value="Genomic_DNA"/>
</dbReference>
<keyword evidence="1" id="KW-1133">Transmembrane helix</keyword>